<dbReference type="Gene3D" id="3.40.190.10">
    <property type="entry name" value="Periplasmic binding protein-like II"/>
    <property type="match status" value="2"/>
</dbReference>
<dbReference type="Proteomes" id="UP000649829">
    <property type="component" value="Unassembled WGS sequence"/>
</dbReference>
<reference evidence="6" key="1">
    <citation type="journal article" date="2014" name="Int. J. Syst. Evol. Microbiol.">
        <title>Complete genome sequence of Corynebacterium casei LMG S-19264T (=DSM 44701T), isolated from a smear-ripened cheese.</title>
        <authorList>
            <consortium name="US DOE Joint Genome Institute (JGI-PGF)"/>
            <person name="Walter F."/>
            <person name="Albersmeier A."/>
            <person name="Kalinowski J."/>
            <person name="Ruckert C."/>
        </authorList>
    </citation>
    <scope>NUCLEOTIDE SEQUENCE</scope>
    <source>
        <strain evidence="6">CGMCC 1.6293</strain>
    </source>
</reference>
<dbReference type="InterPro" id="IPR036390">
    <property type="entry name" value="WH_DNA-bd_sf"/>
</dbReference>
<feature type="domain" description="HTH lysR-type" evidence="5">
    <location>
        <begin position="7"/>
        <end position="64"/>
    </location>
</feature>
<dbReference type="GO" id="GO:0006351">
    <property type="term" value="P:DNA-templated transcription"/>
    <property type="evidence" value="ECO:0007669"/>
    <property type="project" value="TreeGrafter"/>
</dbReference>
<dbReference type="AlphaFoldDB" id="A0A917WFD8"/>
<dbReference type="GO" id="GO:0043565">
    <property type="term" value="F:sequence-specific DNA binding"/>
    <property type="evidence" value="ECO:0007669"/>
    <property type="project" value="TreeGrafter"/>
</dbReference>
<dbReference type="InterPro" id="IPR036388">
    <property type="entry name" value="WH-like_DNA-bd_sf"/>
</dbReference>
<evidence type="ECO:0000313" key="6">
    <source>
        <dbReference type="EMBL" id="GGL97912.1"/>
    </source>
</evidence>
<dbReference type="PRINTS" id="PR00039">
    <property type="entry name" value="HTHLYSR"/>
</dbReference>
<organism evidence="6 7">
    <name type="scientific">Pseudooceanicola nanhaiensis</name>
    <dbReference type="NCBI Taxonomy" id="375761"/>
    <lineage>
        <taxon>Bacteria</taxon>
        <taxon>Pseudomonadati</taxon>
        <taxon>Pseudomonadota</taxon>
        <taxon>Alphaproteobacteria</taxon>
        <taxon>Rhodobacterales</taxon>
        <taxon>Paracoccaceae</taxon>
        <taxon>Pseudooceanicola</taxon>
    </lineage>
</organism>
<proteinExistence type="inferred from homology"/>
<comment type="similarity">
    <text evidence="1">Belongs to the LysR transcriptional regulatory family.</text>
</comment>
<keyword evidence="3" id="KW-0238">DNA-binding</keyword>
<dbReference type="SUPFAM" id="SSF53850">
    <property type="entry name" value="Periplasmic binding protein-like II"/>
    <property type="match status" value="1"/>
</dbReference>
<sequence>MDWMAMPPLTALRAFAAYCETGSMSAAGARLNVSHAAVSQQIRALEQHLGQTLIDRGGARGDLTEAGDVLADAVQGGFERIYRAVSELTGADAERPVQITTTPAFAANWLMPRLGGFRAKNPGVSLMIDPSPELRSMRPGGFDMAVRYGSGSWPGLEAELLVRTPIVIVAAPGLVGDGVFESPGDLTRFHWMQEIGTNEASEYLERFGAVLDRAKGLTSLPGNLMIEAAREGQGVAVTAGAFVEADIAAGRLRLLFEDRRKKGYFIVTRPGPMRADARKLHRWIRAQAAEAAAG</sequence>
<protein>
    <submittedName>
        <fullName evidence="6">LysR family transcriptional regulator</fullName>
    </submittedName>
</protein>
<reference evidence="6" key="2">
    <citation type="submission" date="2020-09" db="EMBL/GenBank/DDBJ databases">
        <authorList>
            <person name="Sun Q."/>
            <person name="Zhou Y."/>
        </authorList>
    </citation>
    <scope>NUCLEOTIDE SEQUENCE</scope>
    <source>
        <strain evidence="6">CGMCC 1.6293</strain>
    </source>
</reference>
<comment type="caution">
    <text evidence="6">The sequence shown here is derived from an EMBL/GenBank/DDBJ whole genome shotgun (WGS) entry which is preliminary data.</text>
</comment>
<dbReference type="Pfam" id="PF03466">
    <property type="entry name" value="LysR_substrate"/>
    <property type="match status" value="1"/>
</dbReference>
<evidence type="ECO:0000313" key="7">
    <source>
        <dbReference type="Proteomes" id="UP000649829"/>
    </source>
</evidence>
<accession>A0A917WFD8</accession>
<evidence type="ECO:0000256" key="4">
    <source>
        <dbReference type="ARBA" id="ARBA00023163"/>
    </source>
</evidence>
<dbReference type="InterPro" id="IPR000847">
    <property type="entry name" value="LysR_HTH_N"/>
</dbReference>
<keyword evidence="2" id="KW-0805">Transcription regulation</keyword>
<gene>
    <name evidence="6" type="ORF">GCM10011534_19980</name>
</gene>
<dbReference type="GO" id="GO:0003700">
    <property type="term" value="F:DNA-binding transcription factor activity"/>
    <property type="evidence" value="ECO:0007669"/>
    <property type="project" value="InterPro"/>
</dbReference>
<dbReference type="PROSITE" id="PS50931">
    <property type="entry name" value="HTH_LYSR"/>
    <property type="match status" value="1"/>
</dbReference>
<evidence type="ECO:0000259" key="5">
    <source>
        <dbReference type="PROSITE" id="PS50931"/>
    </source>
</evidence>
<keyword evidence="4" id="KW-0804">Transcription</keyword>
<dbReference type="InterPro" id="IPR005119">
    <property type="entry name" value="LysR_subst-bd"/>
</dbReference>
<dbReference type="Gene3D" id="1.10.10.10">
    <property type="entry name" value="Winged helix-like DNA-binding domain superfamily/Winged helix DNA-binding domain"/>
    <property type="match status" value="1"/>
</dbReference>
<evidence type="ECO:0000256" key="3">
    <source>
        <dbReference type="ARBA" id="ARBA00023125"/>
    </source>
</evidence>
<dbReference type="Pfam" id="PF00126">
    <property type="entry name" value="HTH_1"/>
    <property type="match status" value="1"/>
</dbReference>
<dbReference type="EMBL" id="BMLF01000001">
    <property type="protein sequence ID" value="GGL97912.1"/>
    <property type="molecule type" value="Genomic_DNA"/>
</dbReference>
<evidence type="ECO:0000256" key="2">
    <source>
        <dbReference type="ARBA" id="ARBA00023015"/>
    </source>
</evidence>
<dbReference type="PANTHER" id="PTHR30537">
    <property type="entry name" value="HTH-TYPE TRANSCRIPTIONAL REGULATOR"/>
    <property type="match status" value="1"/>
</dbReference>
<dbReference type="PANTHER" id="PTHR30537:SF74">
    <property type="entry name" value="HTH-TYPE TRANSCRIPTIONAL REGULATOR TRPI"/>
    <property type="match status" value="1"/>
</dbReference>
<evidence type="ECO:0000256" key="1">
    <source>
        <dbReference type="ARBA" id="ARBA00009437"/>
    </source>
</evidence>
<dbReference type="SUPFAM" id="SSF46785">
    <property type="entry name" value="Winged helix' DNA-binding domain"/>
    <property type="match status" value="1"/>
</dbReference>
<name>A0A917WFD8_9RHOB</name>
<dbReference type="InterPro" id="IPR058163">
    <property type="entry name" value="LysR-type_TF_proteobact-type"/>
</dbReference>
<keyword evidence="7" id="KW-1185">Reference proteome</keyword>
<dbReference type="RefSeq" id="WP_028288082.1">
    <property type="nucleotide sequence ID" value="NZ_BMLF01000001.1"/>
</dbReference>